<reference evidence="7 8" key="1">
    <citation type="submission" date="2019-03" db="EMBL/GenBank/DDBJ databases">
        <title>Paraburkholderia sp. isolated from native Mimosa gymnas in Guartela State Park, Brazil.</title>
        <authorList>
            <person name="Paulitsch F."/>
            <person name="Hungria M."/>
            <person name="Delamuta J.R.M."/>
            <person name="Ribeiro R.A."/>
            <person name="Dall'Agnol R."/>
            <person name="Silva J.S.B."/>
        </authorList>
    </citation>
    <scope>NUCLEOTIDE SEQUENCE [LARGE SCALE GENOMIC DNA]</scope>
    <source>
        <strain evidence="7 8">CNPSo 3008</strain>
    </source>
</reference>
<organism evidence="7 8">
    <name type="scientific">Paraburkholderia guartelaensis</name>
    <dbReference type="NCBI Taxonomy" id="2546446"/>
    <lineage>
        <taxon>Bacteria</taxon>
        <taxon>Pseudomonadati</taxon>
        <taxon>Pseudomonadota</taxon>
        <taxon>Betaproteobacteria</taxon>
        <taxon>Burkholderiales</taxon>
        <taxon>Burkholderiaceae</taxon>
        <taxon>Paraburkholderia</taxon>
    </lineage>
</organism>
<dbReference type="GO" id="GO:0016020">
    <property type="term" value="C:membrane"/>
    <property type="evidence" value="ECO:0007669"/>
    <property type="project" value="UniProtKB-SubCell"/>
</dbReference>
<dbReference type="SUPFAM" id="SSF161084">
    <property type="entry name" value="MAPEG domain-like"/>
    <property type="match status" value="1"/>
</dbReference>
<protein>
    <recommendedName>
        <fullName evidence="9">MAPEG family protein</fullName>
    </recommendedName>
</protein>
<evidence type="ECO:0000256" key="6">
    <source>
        <dbReference type="SAM" id="SignalP"/>
    </source>
</evidence>
<keyword evidence="3 5" id="KW-1133">Transmembrane helix</keyword>
<dbReference type="RefSeq" id="WP_133190221.1">
    <property type="nucleotide sequence ID" value="NZ_SMOD01000062.1"/>
</dbReference>
<comment type="subcellular location">
    <subcellularLocation>
        <location evidence="1">Membrane</location>
    </subcellularLocation>
</comment>
<dbReference type="PANTHER" id="PTHR35371:SF1">
    <property type="entry name" value="BLR7753 PROTEIN"/>
    <property type="match status" value="1"/>
</dbReference>
<dbReference type="AlphaFoldDB" id="A0A4R5L464"/>
<dbReference type="InterPro" id="IPR001129">
    <property type="entry name" value="Membr-assoc_MAPEG"/>
</dbReference>
<dbReference type="InterPro" id="IPR023352">
    <property type="entry name" value="MAPEG-like_dom_sf"/>
</dbReference>
<evidence type="ECO:0000256" key="2">
    <source>
        <dbReference type="ARBA" id="ARBA00022692"/>
    </source>
</evidence>
<name>A0A4R5L464_9BURK</name>
<evidence type="ECO:0008006" key="9">
    <source>
        <dbReference type="Google" id="ProtNLM"/>
    </source>
</evidence>
<feature type="transmembrane region" description="Helical" evidence="5">
    <location>
        <begin position="108"/>
        <end position="125"/>
    </location>
</feature>
<feature type="transmembrane region" description="Helical" evidence="5">
    <location>
        <begin position="84"/>
        <end position="101"/>
    </location>
</feature>
<dbReference type="Pfam" id="PF01124">
    <property type="entry name" value="MAPEG"/>
    <property type="match status" value="1"/>
</dbReference>
<keyword evidence="2 5" id="KW-0812">Transmembrane</keyword>
<evidence type="ECO:0000313" key="7">
    <source>
        <dbReference type="EMBL" id="TDG02452.1"/>
    </source>
</evidence>
<keyword evidence="6" id="KW-0732">Signal</keyword>
<evidence type="ECO:0000256" key="3">
    <source>
        <dbReference type="ARBA" id="ARBA00022989"/>
    </source>
</evidence>
<comment type="caution">
    <text evidence="7">The sequence shown here is derived from an EMBL/GenBank/DDBJ whole genome shotgun (WGS) entry which is preliminary data.</text>
</comment>
<proteinExistence type="predicted"/>
<dbReference type="OrthoDB" id="513661at2"/>
<feature type="chain" id="PRO_5020984671" description="MAPEG family protein" evidence="6">
    <location>
        <begin position="23"/>
        <end position="126"/>
    </location>
</feature>
<dbReference type="Proteomes" id="UP000295606">
    <property type="component" value="Unassembled WGS sequence"/>
</dbReference>
<gene>
    <name evidence="7" type="ORF">E1N52_39765</name>
</gene>
<accession>A0A4R5L464</accession>
<evidence type="ECO:0000256" key="5">
    <source>
        <dbReference type="SAM" id="Phobius"/>
    </source>
</evidence>
<dbReference type="PANTHER" id="PTHR35371">
    <property type="entry name" value="INNER MEMBRANE PROTEIN"/>
    <property type="match status" value="1"/>
</dbReference>
<evidence type="ECO:0000256" key="1">
    <source>
        <dbReference type="ARBA" id="ARBA00004370"/>
    </source>
</evidence>
<sequence>MTNALWCVLVAALLPLAGTVAAKIGGQMPARANHRVREWLDGLEGWTRRAHWFQLNSFEAFPAFAAAVLVAQYLHAPQVRVDQLAYAFIGLRLAYFIFYLADKATLRSITWIGGLACTIGLFALGA</sequence>
<feature type="signal peptide" evidence="6">
    <location>
        <begin position="1"/>
        <end position="22"/>
    </location>
</feature>
<evidence type="ECO:0000256" key="4">
    <source>
        <dbReference type="ARBA" id="ARBA00023136"/>
    </source>
</evidence>
<evidence type="ECO:0000313" key="8">
    <source>
        <dbReference type="Proteomes" id="UP000295606"/>
    </source>
</evidence>
<keyword evidence="4 5" id="KW-0472">Membrane</keyword>
<dbReference type="EMBL" id="SMOD01000062">
    <property type="protein sequence ID" value="TDG02452.1"/>
    <property type="molecule type" value="Genomic_DNA"/>
</dbReference>
<dbReference type="Gene3D" id="1.20.120.550">
    <property type="entry name" value="Membrane associated eicosanoid/glutathione metabolism-like domain"/>
    <property type="match status" value="1"/>
</dbReference>